<keyword evidence="3" id="KW-1185">Reference proteome</keyword>
<keyword evidence="1" id="KW-0812">Transmembrane</keyword>
<dbReference type="Proteomes" id="UP001203423">
    <property type="component" value="Unassembled WGS sequence"/>
</dbReference>
<proteinExistence type="predicted"/>
<gene>
    <name evidence="2" type="ORF">L2764_17860</name>
</gene>
<evidence type="ECO:0000256" key="1">
    <source>
        <dbReference type="SAM" id="Phobius"/>
    </source>
</evidence>
<accession>A0ABT0LG04</accession>
<evidence type="ECO:0000313" key="3">
    <source>
        <dbReference type="Proteomes" id="UP001203423"/>
    </source>
</evidence>
<dbReference type="EMBL" id="JAKIKS010000081">
    <property type="protein sequence ID" value="MCL1126295.1"/>
    <property type="molecule type" value="Genomic_DNA"/>
</dbReference>
<name>A0ABT0LG04_9GAMM</name>
<protein>
    <submittedName>
        <fullName evidence="2">Uncharacterized protein</fullName>
    </submittedName>
</protein>
<comment type="caution">
    <text evidence="2">The sequence shown here is derived from an EMBL/GenBank/DDBJ whole genome shotgun (WGS) entry which is preliminary data.</text>
</comment>
<keyword evidence="1" id="KW-1133">Transmembrane helix</keyword>
<evidence type="ECO:0000313" key="2">
    <source>
        <dbReference type="EMBL" id="MCL1126295.1"/>
    </source>
</evidence>
<reference evidence="2 3" key="1">
    <citation type="submission" date="2022-01" db="EMBL/GenBank/DDBJ databases">
        <title>Whole genome-based taxonomy of the Shewanellaceae.</title>
        <authorList>
            <person name="Martin-Rodriguez A.J."/>
        </authorList>
    </citation>
    <scope>NUCLEOTIDE SEQUENCE [LARGE SCALE GENOMIC DNA]</scope>
    <source>
        <strain evidence="2 3">DSM 17177</strain>
    </source>
</reference>
<organism evidence="2 3">
    <name type="scientific">Shewanella surugensis</name>
    <dbReference type="NCBI Taxonomy" id="212020"/>
    <lineage>
        <taxon>Bacteria</taxon>
        <taxon>Pseudomonadati</taxon>
        <taxon>Pseudomonadota</taxon>
        <taxon>Gammaproteobacteria</taxon>
        <taxon>Alteromonadales</taxon>
        <taxon>Shewanellaceae</taxon>
        <taxon>Shewanella</taxon>
    </lineage>
</organism>
<dbReference type="RefSeq" id="WP_248941685.1">
    <property type="nucleotide sequence ID" value="NZ_JAKIKS010000081.1"/>
</dbReference>
<keyword evidence="1" id="KW-0472">Membrane</keyword>
<sequence>MLLSDYVWWIVSLLVIGLFSLVSFRYRIPLAELALQENELQVKELNDASEVKEVSQAHGFLPYRFSLYKLGVCVFKLNLGELTLEPSCKGRLKLWLIDEFDQSAKGSVKAGKRYWVDGFKIAQTTWKVDGSTKVILSINNTTLFAETSVNIFAFILGRRAPMPVKTGVFGGPPKEPEEEHIANPVV</sequence>
<feature type="transmembrane region" description="Helical" evidence="1">
    <location>
        <begin position="6"/>
        <end position="24"/>
    </location>
</feature>